<dbReference type="EMBL" id="JABCKI010006009">
    <property type="protein sequence ID" value="KAG5635878.1"/>
    <property type="molecule type" value="Genomic_DNA"/>
</dbReference>
<evidence type="ECO:0000313" key="2">
    <source>
        <dbReference type="Proteomes" id="UP000717328"/>
    </source>
</evidence>
<reference evidence="1" key="1">
    <citation type="submission" date="2021-02" db="EMBL/GenBank/DDBJ databases">
        <authorList>
            <person name="Nieuwenhuis M."/>
            <person name="Van De Peppel L.J.J."/>
        </authorList>
    </citation>
    <scope>NUCLEOTIDE SEQUENCE</scope>
    <source>
        <strain evidence="1">D49</strain>
    </source>
</reference>
<evidence type="ECO:0000313" key="1">
    <source>
        <dbReference type="EMBL" id="KAG5635878.1"/>
    </source>
</evidence>
<gene>
    <name evidence="1" type="ORF">H0H81_009815</name>
</gene>
<protein>
    <submittedName>
        <fullName evidence="1">Uncharacterized protein</fullName>
    </submittedName>
</protein>
<name>A0A9P7K3X9_9AGAR</name>
<dbReference type="AlphaFoldDB" id="A0A9P7K3X9"/>
<keyword evidence="2" id="KW-1185">Reference proteome</keyword>
<sequence>MDDKTVLYKITQREQPADLAAQTLERGLTDDFKKLMKDCWKYDASDRPSINIEDVVSRLDALNLPDGRALTGFMDRPFLKKVTRKLKILRRLRISGPKVETQAVKALWK</sequence>
<comment type="caution">
    <text evidence="1">The sequence shown here is derived from an EMBL/GenBank/DDBJ whole genome shotgun (WGS) entry which is preliminary data.</text>
</comment>
<accession>A0A9P7K3X9</accession>
<organism evidence="1 2">
    <name type="scientific">Sphagnurus paluster</name>
    <dbReference type="NCBI Taxonomy" id="117069"/>
    <lineage>
        <taxon>Eukaryota</taxon>
        <taxon>Fungi</taxon>
        <taxon>Dikarya</taxon>
        <taxon>Basidiomycota</taxon>
        <taxon>Agaricomycotina</taxon>
        <taxon>Agaricomycetes</taxon>
        <taxon>Agaricomycetidae</taxon>
        <taxon>Agaricales</taxon>
        <taxon>Tricholomatineae</taxon>
        <taxon>Lyophyllaceae</taxon>
        <taxon>Sphagnurus</taxon>
    </lineage>
</organism>
<proteinExistence type="predicted"/>
<reference evidence="1" key="2">
    <citation type="submission" date="2021-10" db="EMBL/GenBank/DDBJ databases">
        <title>Phylogenomics reveals ancestral predisposition of the termite-cultivated fungus Termitomyces towards a domesticated lifestyle.</title>
        <authorList>
            <person name="Auxier B."/>
            <person name="Grum-Grzhimaylo A."/>
            <person name="Cardenas M.E."/>
            <person name="Lodge J.D."/>
            <person name="Laessoe T."/>
            <person name="Pedersen O."/>
            <person name="Smith M.E."/>
            <person name="Kuyper T.W."/>
            <person name="Franco-Molano E.A."/>
            <person name="Baroni T.J."/>
            <person name="Aanen D.K."/>
        </authorList>
    </citation>
    <scope>NUCLEOTIDE SEQUENCE</scope>
    <source>
        <strain evidence="1">D49</strain>
    </source>
</reference>
<dbReference type="Proteomes" id="UP000717328">
    <property type="component" value="Unassembled WGS sequence"/>
</dbReference>
<dbReference type="Gene3D" id="1.10.510.10">
    <property type="entry name" value="Transferase(Phosphotransferase) domain 1"/>
    <property type="match status" value="1"/>
</dbReference>